<organism evidence="2 3">
    <name type="scientific">Saguinus oedipus</name>
    <name type="common">Cotton-top tamarin</name>
    <name type="synonym">Oedipomidas oedipus</name>
    <dbReference type="NCBI Taxonomy" id="9490"/>
    <lineage>
        <taxon>Eukaryota</taxon>
        <taxon>Metazoa</taxon>
        <taxon>Chordata</taxon>
        <taxon>Craniata</taxon>
        <taxon>Vertebrata</taxon>
        <taxon>Euteleostomi</taxon>
        <taxon>Mammalia</taxon>
        <taxon>Eutheria</taxon>
        <taxon>Euarchontoglires</taxon>
        <taxon>Primates</taxon>
        <taxon>Haplorrhini</taxon>
        <taxon>Platyrrhini</taxon>
        <taxon>Cebidae</taxon>
        <taxon>Callitrichinae</taxon>
        <taxon>Saguinus</taxon>
    </lineage>
</organism>
<evidence type="ECO:0000313" key="2">
    <source>
        <dbReference type="EMBL" id="KAK2105359.1"/>
    </source>
</evidence>
<dbReference type="EMBL" id="JASSZA010000007">
    <property type="protein sequence ID" value="KAK2105359.1"/>
    <property type="molecule type" value="Genomic_DNA"/>
</dbReference>
<evidence type="ECO:0000256" key="1">
    <source>
        <dbReference type="SAM" id="MobiDB-lite"/>
    </source>
</evidence>
<name>A0ABQ9V7L9_SAGOE</name>
<keyword evidence="3" id="KW-1185">Reference proteome</keyword>
<accession>A0ABQ9V7L9</accession>
<comment type="caution">
    <text evidence="2">The sequence shown here is derived from an EMBL/GenBank/DDBJ whole genome shotgun (WGS) entry which is preliminary data.</text>
</comment>
<feature type="region of interest" description="Disordered" evidence="1">
    <location>
        <begin position="1"/>
        <end position="68"/>
    </location>
</feature>
<gene>
    <name evidence="2" type="ORF">P7K49_014873</name>
</gene>
<feature type="compositionally biased region" description="Low complexity" evidence="1">
    <location>
        <begin position="10"/>
        <end position="20"/>
    </location>
</feature>
<proteinExistence type="predicted"/>
<sequence length="121" mass="13010">MILSNQKPASSLEISSSENSTKGVKGQLESAFERRAEREPSGALSHRGSPFKAQHQTSKVEPDFAEKSQYSPSRGLYLQWTGLDFSCDGNALKEADDSGGLPATGDLQLKLVTAATEHVSQ</sequence>
<dbReference type="Proteomes" id="UP001266305">
    <property type="component" value="Unassembled WGS sequence"/>
</dbReference>
<evidence type="ECO:0000313" key="3">
    <source>
        <dbReference type="Proteomes" id="UP001266305"/>
    </source>
</evidence>
<feature type="compositionally biased region" description="Basic and acidic residues" evidence="1">
    <location>
        <begin position="31"/>
        <end position="40"/>
    </location>
</feature>
<protein>
    <submittedName>
        <fullName evidence="2">Uncharacterized protein</fullName>
    </submittedName>
</protein>
<reference evidence="2 3" key="1">
    <citation type="submission" date="2023-05" db="EMBL/GenBank/DDBJ databases">
        <title>B98-5 Cell Line De Novo Hybrid Assembly: An Optical Mapping Approach.</title>
        <authorList>
            <person name="Kananen K."/>
            <person name="Auerbach J.A."/>
            <person name="Kautto E."/>
            <person name="Blachly J.S."/>
        </authorList>
    </citation>
    <scope>NUCLEOTIDE SEQUENCE [LARGE SCALE GENOMIC DNA]</scope>
    <source>
        <strain evidence="2">B95-8</strain>
        <tissue evidence="2">Cell line</tissue>
    </source>
</reference>